<dbReference type="AlphaFoldDB" id="A0A1F7W902"/>
<protein>
    <submittedName>
        <fullName evidence="1">Uncharacterized protein</fullName>
    </submittedName>
</protein>
<name>A0A1F7W902_9BACT</name>
<gene>
    <name evidence="1" type="ORF">A2318_00215</name>
</gene>
<sequence>MVPKKTEHEGEELCAVTKKYAKKDTLIRCKESQSLICIAKHINHLHVKWIHQAAAWFICSQVADEKMAYS</sequence>
<organism evidence="1 2">
    <name type="scientific">Candidatus Uhrbacteria bacterium RIFOXYB2_FULL_45_11</name>
    <dbReference type="NCBI Taxonomy" id="1802421"/>
    <lineage>
        <taxon>Bacteria</taxon>
        <taxon>Candidatus Uhriibacteriota</taxon>
    </lineage>
</organism>
<dbReference type="Proteomes" id="UP000177331">
    <property type="component" value="Unassembled WGS sequence"/>
</dbReference>
<comment type="caution">
    <text evidence="1">The sequence shown here is derived from an EMBL/GenBank/DDBJ whole genome shotgun (WGS) entry which is preliminary data.</text>
</comment>
<accession>A0A1F7W902</accession>
<reference evidence="1 2" key="1">
    <citation type="journal article" date="2016" name="Nat. Commun.">
        <title>Thousands of microbial genomes shed light on interconnected biogeochemical processes in an aquifer system.</title>
        <authorList>
            <person name="Anantharaman K."/>
            <person name="Brown C.T."/>
            <person name="Hug L.A."/>
            <person name="Sharon I."/>
            <person name="Castelle C.J."/>
            <person name="Probst A.J."/>
            <person name="Thomas B.C."/>
            <person name="Singh A."/>
            <person name="Wilkins M.J."/>
            <person name="Karaoz U."/>
            <person name="Brodie E.L."/>
            <person name="Williams K.H."/>
            <person name="Hubbard S.S."/>
            <person name="Banfield J.F."/>
        </authorList>
    </citation>
    <scope>NUCLEOTIDE SEQUENCE [LARGE SCALE GENOMIC DNA]</scope>
</reference>
<proteinExistence type="predicted"/>
<evidence type="ECO:0000313" key="1">
    <source>
        <dbReference type="EMBL" id="OGL99305.1"/>
    </source>
</evidence>
<evidence type="ECO:0000313" key="2">
    <source>
        <dbReference type="Proteomes" id="UP000177331"/>
    </source>
</evidence>
<dbReference type="EMBL" id="MGFD01000012">
    <property type="protein sequence ID" value="OGL99305.1"/>
    <property type="molecule type" value="Genomic_DNA"/>
</dbReference>